<feature type="transmembrane region" description="Helical" evidence="1">
    <location>
        <begin position="12"/>
        <end position="33"/>
    </location>
</feature>
<dbReference type="InterPro" id="IPR036366">
    <property type="entry name" value="PGBDSf"/>
</dbReference>
<dbReference type="EMBL" id="CAADFA010000018">
    <property type="protein sequence ID" value="VFJ44959.1"/>
    <property type="molecule type" value="Genomic_DNA"/>
</dbReference>
<feature type="domain" description="Peptidoglycan binding-like" evidence="2">
    <location>
        <begin position="447"/>
        <end position="499"/>
    </location>
</feature>
<protein>
    <submittedName>
        <fullName evidence="5">Peptidoglycan binding domain-containing protein</fullName>
    </submittedName>
</protein>
<evidence type="ECO:0000313" key="5">
    <source>
        <dbReference type="EMBL" id="VFK05950.1"/>
    </source>
</evidence>
<evidence type="ECO:0000259" key="2">
    <source>
        <dbReference type="Pfam" id="PF01471"/>
    </source>
</evidence>
<evidence type="ECO:0000313" key="4">
    <source>
        <dbReference type="EMBL" id="VFJ44959.1"/>
    </source>
</evidence>
<dbReference type="InterPro" id="IPR036365">
    <property type="entry name" value="PGBD-like_sf"/>
</dbReference>
<gene>
    <name evidence="3" type="ORF">BECKFM1743A_GA0114220_100204</name>
    <name evidence="5" type="ORF">BECKFM1743B_GA0114221_1000710</name>
    <name evidence="4" type="ORF">BECKFM1743C_GA0114222_100185</name>
</gene>
<accession>A0A450VMM2</accession>
<evidence type="ECO:0000256" key="1">
    <source>
        <dbReference type="SAM" id="Phobius"/>
    </source>
</evidence>
<sequence length="504" mass="55632">MTAKSGKSIRKISVAIAALFGVSIMGGCATGTYQETTDLPQEAEVIVEETTPGQTAGQPSARAGEELLPPNAKLGECYARVWVEPTYITTTKRVLVKEASERIDITPAKYQWVEETVEVTPASSKLVQVPTVYGTKTESVQVQSATRAWLIDKTPDAAPVPKDVLDRASTHGIDLDAARPGMCFHEHYLPAGYRETITEVEISPASEKISIVPAQYRDVEKRVLVSEASKKVIQVPATYETVTERILDKPAHTVWKKGTGPIQKLDEATGEIMCLVEVPATYKTVSKRVIKTPATTKVIEIPASYRTITVRELVSDAQAVRETIPARYKKVKGREKVGEGRIVWHEVHTQALSMDTRTGARICLVEQPAKFKDVVRKTIETPASTKSVEIPAEYKTVKVRKLVTPPQENRIEIPAEYQQISLRELQQDGHMQWRSILCETNMTIARISDIQRALKEAGYDPGPIDGIVGYRTMAAVNAFQKDKGLPVDQYLNAQTVEALGVSVR</sequence>
<dbReference type="Pfam" id="PF01471">
    <property type="entry name" value="PG_binding_1"/>
    <property type="match status" value="1"/>
</dbReference>
<organism evidence="5">
    <name type="scientific">Candidatus Kentrum sp. FM</name>
    <dbReference type="NCBI Taxonomy" id="2126340"/>
    <lineage>
        <taxon>Bacteria</taxon>
        <taxon>Pseudomonadati</taxon>
        <taxon>Pseudomonadota</taxon>
        <taxon>Gammaproteobacteria</taxon>
        <taxon>Candidatus Kentrum</taxon>
    </lineage>
</organism>
<dbReference type="EMBL" id="CAADFL010000007">
    <property type="protein sequence ID" value="VFK05950.1"/>
    <property type="molecule type" value="Genomic_DNA"/>
</dbReference>
<dbReference type="SUPFAM" id="SSF47090">
    <property type="entry name" value="PGBD-like"/>
    <property type="match status" value="1"/>
</dbReference>
<reference evidence="5" key="1">
    <citation type="submission" date="2019-02" db="EMBL/GenBank/DDBJ databases">
        <authorList>
            <person name="Gruber-Vodicka R. H."/>
            <person name="Seah K. B. B."/>
        </authorList>
    </citation>
    <scope>NUCLEOTIDE SEQUENCE</scope>
    <source>
        <strain evidence="3">BECK_BZ163</strain>
        <strain evidence="5">BECK_BZ164</strain>
        <strain evidence="4">BECK_BZ165</strain>
    </source>
</reference>
<dbReference type="Gene3D" id="1.10.101.10">
    <property type="entry name" value="PGBD-like superfamily/PGBD"/>
    <property type="match status" value="1"/>
</dbReference>
<dbReference type="InterPro" id="IPR002477">
    <property type="entry name" value="Peptidoglycan-bd-like"/>
</dbReference>
<dbReference type="AlphaFoldDB" id="A0A450VMM2"/>
<proteinExistence type="predicted"/>
<keyword evidence="1" id="KW-0472">Membrane</keyword>
<keyword evidence="1" id="KW-0812">Transmembrane</keyword>
<evidence type="ECO:0000313" key="3">
    <source>
        <dbReference type="EMBL" id="VFJ44652.1"/>
    </source>
</evidence>
<name>A0A450VMM2_9GAMM</name>
<dbReference type="PROSITE" id="PS51257">
    <property type="entry name" value="PROKAR_LIPOPROTEIN"/>
    <property type="match status" value="1"/>
</dbReference>
<keyword evidence="1" id="KW-1133">Transmembrane helix</keyword>
<dbReference type="EMBL" id="CAADEZ010000020">
    <property type="protein sequence ID" value="VFJ44652.1"/>
    <property type="molecule type" value="Genomic_DNA"/>
</dbReference>